<keyword evidence="1" id="KW-0812">Transmembrane</keyword>
<feature type="transmembrane region" description="Helical" evidence="1">
    <location>
        <begin position="93"/>
        <end position="112"/>
    </location>
</feature>
<gene>
    <name evidence="2" type="ORF">BLA3211_03045</name>
</gene>
<keyword evidence="1" id="KW-0472">Membrane</keyword>
<dbReference type="Proteomes" id="UP000494301">
    <property type="component" value="Unassembled WGS sequence"/>
</dbReference>
<evidence type="ECO:0000313" key="2">
    <source>
        <dbReference type="EMBL" id="CAB3964780.1"/>
    </source>
</evidence>
<evidence type="ECO:0000313" key="3">
    <source>
        <dbReference type="Proteomes" id="UP000494301"/>
    </source>
</evidence>
<sequence length="118" mass="12404">MASTRPNIDSVLIEKPTIDMIANVPSNTTGTAIVGMIVARRFCRNRYITRNTSTIPSSSVLTTSSIDSFTNGVVSYGYFTTRPCGKNGASSSIFARTAFAVASAFALVASWIPSAAVG</sequence>
<proteinExistence type="predicted"/>
<accession>A0A6J5IZM5</accession>
<keyword evidence="1" id="KW-1133">Transmembrane helix</keyword>
<reference evidence="2 3" key="1">
    <citation type="submission" date="2020-04" db="EMBL/GenBank/DDBJ databases">
        <authorList>
            <person name="Depoorter E."/>
        </authorList>
    </citation>
    <scope>NUCLEOTIDE SEQUENCE [LARGE SCALE GENOMIC DNA]</scope>
    <source>
        <strain evidence="2 3">BCC0217</strain>
    </source>
</reference>
<name>A0A6J5IZM5_9BURK</name>
<evidence type="ECO:0000256" key="1">
    <source>
        <dbReference type="SAM" id="Phobius"/>
    </source>
</evidence>
<dbReference type="AlphaFoldDB" id="A0A6J5IZM5"/>
<protein>
    <submittedName>
        <fullName evidence="2">Uncharacterized protein</fullName>
    </submittedName>
</protein>
<organism evidence="2 3">
    <name type="scientific">Burkholderia aenigmatica</name>
    <dbReference type="NCBI Taxonomy" id="2015348"/>
    <lineage>
        <taxon>Bacteria</taxon>
        <taxon>Pseudomonadati</taxon>
        <taxon>Pseudomonadota</taxon>
        <taxon>Betaproteobacteria</taxon>
        <taxon>Burkholderiales</taxon>
        <taxon>Burkholderiaceae</taxon>
        <taxon>Burkholderia</taxon>
        <taxon>Burkholderia cepacia complex</taxon>
    </lineage>
</organism>
<dbReference type="EMBL" id="CABWIL020000009">
    <property type="protein sequence ID" value="CAB3964780.1"/>
    <property type="molecule type" value="Genomic_DNA"/>
</dbReference>
<dbReference type="AntiFam" id="ANF00215">
    <property type="entry name" value="Shadow ORF (opposite nolG)"/>
</dbReference>